<evidence type="ECO:0000256" key="2">
    <source>
        <dbReference type="ARBA" id="ARBA00022448"/>
    </source>
</evidence>
<dbReference type="InterPro" id="IPR000515">
    <property type="entry name" value="MetI-like"/>
</dbReference>
<gene>
    <name evidence="9" type="ORF">EXT02_02835</name>
</gene>
<keyword evidence="10" id="KW-1185">Reference proteome</keyword>
<protein>
    <submittedName>
        <fullName evidence="9">Sugar ABC transporter permease</fullName>
    </submittedName>
</protein>
<accession>A0A4P6MEN4</accession>
<dbReference type="Proteomes" id="UP000289726">
    <property type="component" value="Chromosome"/>
</dbReference>
<feature type="transmembrane region" description="Helical" evidence="7">
    <location>
        <begin position="286"/>
        <end position="307"/>
    </location>
</feature>
<dbReference type="EMBL" id="CP035949">
    <property type="protein sequence ID" value="QBF24095.1"/>
    <property type="molecule type" value="Genomic_DNA"/>
</dbReference>
<dbReference type="Gene3D" id="1.10.3720.10">
    <property type="entry name" value="MetI-like"/>
    <property type="match status" value="1"/>
</dbReference>
<evidence type="ECO:0000256" key="5">
    <source>
        <dbReference type="ARBA" id="ARBA00022989"/>
    </source>
</evidence>
<dbReference type="Pfam" id="PF00528">
    <property type="entry name" value="BPD_transp_1"/>
    <property type="match status" value="1"/>
</dbReference>
<dbReference type="CDD" id="cd06261">
    <property type="entry name" value="TM_PBP2"/>
    <property type="match status" value="1"/>
</dbReference>
<keyword evidence="5 7" id="KW-1133">Transmembrane helix</keyword>
<sequence length="313" mass="36307">MSLLKKLFHHNSTKYSKHNHWYYLAPALILMVLFNFYPLVKTLFISLDSRYNKFADTFSYSFNFSNYTTTFCDPDFRTALFNTFLLVFVAVPISIFLSLMIALALNSVYNRFLKNIFQTIFFLPYLTNPVIMGMVFAVLFYHNSFGIQTRPEGFFNSFFGLQQDWINIAAPYSYKMFVLIFYVVWKSLPFQILIFSVGLKNISKDYYDAARIDGASKITIFRKITLPLLAPTIFYQLIIAIIQVFKEYESVIGVFGNSDITKVNTVVGYIYQQLEGTLMDSYSRGAAATVILLLISILFTAINFFFFEKKLNE</sequence>
<feature type="transmembrane region" description="Helical" evidence="7">
    <location>
        <begin position="220"/>
        <end position="245"/>
    </location>
</feature>
<feature type="domain" description="ABC transmembrane type-1" evidence="8">
    <location>
        <begin position="80"/>
        <end position="303"/>
    </location>
</feature>
<dbReference type="GO" id="GO:0055085">
    <property type="term" value="P:transmembrane transport"/>
    <property type="evidence" value="ECO:0007669"/>
    <property type="project" value="InterPro"/>
</dbReference>
<evidence type="ECO:0000313" key="10">
    <source>
        <dbReference type="Proteomes" id="UP000289726"/>
    </source>
</evidence>
<dbReference type="InterPro" id="IPR050809">
    <property type="entry name" value="UgpAE/MalFG_permease"/>
</dbReference>
<name>A0A4P6MEN4_9MOLU</name>
<organism evidence="9 10">
    <name type="scientific">'Catharanthus roseus' aster yellows phytoplasma</name>
    <dbReference type="NCBI Taxonomy" id="1193712"/>
    <lineage>
        <taxon>Bacteria</taxon>
        <taxon>Bacillati</taxon>
        <taxon>Mycoplasmatota</taxon>
        <taxon>Mollicutes</taxon>
        <taxon>Acholeplasmatales</taxon>
        <taxon>Acholeplasmataceae</taxon>
        <taxon>Candidatus Phytoplasma</taxon>
        <taxon>16SrI (Aster yellows group)</taxon>
    </lineage>
</organism>
<evidence type="ECO:0000259" key="8">
    <source>
        <dbReference type="PROSITE" id="PS50928"/>
    </source>
</evidence>
<dbReference type="PANTHER" id="PTHR43227">
    <property type="entry name" value="BLL4140 PROTEIN"/>
    <property type="match status" value="1"/>
</dbReference>
<dbReference type="GO" id="GO:0005886">
    <property type="term" value="C:plasma membrane"/>
    <property type="evidence" value="ECO:0007669"/>
    <property type="project" value="UniProtKB-SubCell"/>
</dbReference>
<evidence type="ECO:0000313" key="9">
    <source>
        <dbReference type="EMBL" id="QBF24095.1"/>
    </source>
</evidence>
<dbReference type="InterPro" id="IPR035906">
    <property type="entry name" value="MetI-like_sf"/>
</dbReference>
<evidence type="ECO:0000256" key="6">
    <source>
        <dbReference type="ARBA" id="ARBA00023136"/>
    </source>
</evidence>
<feature type="transmembrane region" description="Helical" evidence="7">
    <location>
        <begin position="179"/>
        <end position="199"/>
    </location>
</feature>
<comment type="similarity">
    <text evidence="7">Belongs to the binding-protein-dependent transport system permease family.</text>
</comment>
<feature type="transmembrane region" description="Helical" evidence="7">
    <location>
        <begin position="120"/>
        <end position="141"/>
    </location>
</feature>
<comment type="subcellular location">
    <subcellularLocation>
        <location evidence="1 7">Cell membrane</location>
        <topology evidence="1 7">Multi-pass membrane protein</topology>
    </subcellularLocation>
</comment>
<dbReference type="PROSITE" id="PS50928">
    <property type="entry name" value="ABC_TM1"/>
    <property type="match status" value="1"/>
</dbReference>
<dbReference type="RefSeq" id="WP_130427997.1">
    <property type="nucleotide sequence ID" value="NZ_CP035949.1"/>
</dbReference>
<evidence type="ECO:0000256" key="7">
    <source>
        <dbReference type="RuleBase" id="RU363032"/>
    </source>
</evidence>
<keyword evidence="4 7" id="KW-0812">Transmembrane</keyword>
<keyword evidence="6 7" id="KW-0472">Membrane</keyword>
<feature type="transmembrane region" description="Helical" evidence="7">
    <location>
        <begin position="84"/>
        <end position="108"/>
    </location>
</feature>
<evidence type="ECO:0000256" key="4">
    <source>
        <dbReference type="ARBA" id="ARBA00022692"/>
    </source>
</evidence>
<keyword evidence="2 7" id="KW-0813">Transport</keyword>
<evidence type="ECO:0000256" key="1">
    <source>
        <dbReference type="ARBA" id="ARBA00004651"/>
    </source>
</evidence>
<dbReference type="SUPFAM" id="SSF161098">
    <property type="entry name" value="MetI-like"/>
    <property type="match status" value="1"/>
</dbReference>
<reference evidence="9 10" key="1">
    <citation type="submission" date="2019-02" db="EMBL/GenBank/DDBJ databases">
        <title>Draft Genome Sequence of Maize Bushy Stunt-like Phytoplasma group 16SrI-B (Aster yellows) in South Africa.</title>
        <authorList>
            <person name="Coetzee B."/>
            <person name="Douglas-Smit N."/>
            <person name="Maree H.J."/>
            <person name="Burger J.T."/>
            <person name="Kruger K."/>
            <person name="Pietersen G."/>
        </authorList>
    </citation>
    <scope>NUCLEOTIDE SEQUENCE [LARGE SCALE GENOMIC DNA]</scope>
    <source>
        <strain evidence="9 10">De Villa</strain>
    </source>
</reference>
<keyword evidence="3" id="KW-1003">Cell membrane</keyword>
<evidence type="ECO:0000256" key="3">
    <source>
        <dbReference type="ARBA" id="ARBA00022475"/>
    </source>
</evidence>
<feature type="transmembrane region" description="Helical" evidence="7">
    <location>
        <begin position="21"/>
        <end position="40"/>
    </location>
</feature>
<dbReference type="AlphaFoldDB" id="A0A4P6MEN4"/>
<dbReference type="PANTHER" id="PTHR43227:SF11">
    <property type="entry name" value="BLL4140 PROTEIN"/>
    <property type="match status" value="1"/>
</dbReference>
<proteinExistence type="inferred from homology"/>